<reference evidence="2 3" key="1">
    <citation type="submission" date="2019-06" db="EMBL/GenBank/DDBJ databases">
        <title>Sequencing the genomes of 1000 actinobacteria strains.</title>
        <authorList>
            <person name="Klenk H.-P."/>
        </authorList>
    </citation>
    <scope>NUCLEOTIDE SEQUENCE [LARGE SCALE GENOMIC DNA]</scope>
    <source>
        <strain evidence="2 3">DSM 41649</strain>
    </source>
</reference>
<dbReference type="PROSITE" id="PS51257">
    <property type="entry name" value="PROKAR_LIPOPROTEIN"/>
    <property type="match status" value="1"/>
</dbReference>
<dbReference type="RefSeq" id="WP_145791400.1">
    <property type="nucleotide sequence ID" value="NZ_BAAABR010000029.1"/>
</dbReference>
<keyword evidence="1" id="KW-0732">Signal</keyword>
<name>A0A561ERK0_9ACTN</name>
<evidence type="ECO:0000313" key="3">
    <source>
        <dbReference type="Proteomes" id="UP000318416"/>
    </source>
</evidence>
<gene>
    <name evidence="2" type="ORF">FB465_3291</name>
</gene>
<dbReference type="AlphaFoldDB" id="A0A561ERK0"/>
<sequence length="148" mass="15562">MHLKKVTAVVSATSSLLLGGVIAAPAAHAGAYGCAGNQVYSATVYGNLGNSWQGKKIGNVYTYFDGTYNCTVFVKAVYVGTKTYTAVDISNQRNDTTQPFGGDRGNYASYAGPVKIDGRNTCVSEYAYAEDTNGTAMASWSPGWHSCG</sequence>
<dbReference type="OrthoDB" id="3872657at2"/>
<accession>A0A561ERK0</accession>
<feature type="chain" id="PRO_5039612549" description="Peptidase inhibitor family I36" evidence="1">
    <location>
        <begin position="30"/>
        <end position="148"/>
    </location>
</feature>
<dbReference type="Proteomes" id="UP000318416">
    <property type="component" value="Unassembled WGS sequence"/>
</dbReference>
<dbReference type="EMBL" id="VIVR01000001">
    <property type="protein sequence ID" value="TWE18238.1"/>
    <property type="molecule type" value="Genomic_DNA"/>
</dbReference>
<keyword evidence="3" id="KW-1185">Reference proteome</keyword>
<evidence type="ECO:0008006" key="4">
    <source>
        <dbReference type="Google" id="ProtNLM"/>
    </source>
</evidence>
<evidence type="ECO:0000313" key="2">
    <source>
        <dbReference type="EMBL" id="TWE18238.1"/>
    </source>
</evidence>
<organism evidence="2 3">
    <name type="scientific">Kitasatospora atroaurantiaca</name>
    <dbReference type="NCBI Taxonomy" id="285545"/>
    <lineage>
        <taxon>Bacteria</taxon>
        <taxon>Bacillati</taxon>
        <taxon>Actinomycetota</taxon>
        <taxon>Actinomycetes</taxon>
        <taxon>Kitasatosporales</taxon>
        <taxon>Streptomycetaceae</taxon>
        <taxon>Kitasatospora</taxon>
    </lineage>
</organism>
<evidence type="ECO:0000256" key="1">
    <source>
        <dbReference type="SAM" id="SignalP"/>
    </source>
</evidence>
<feature type="signal peptide" evidence="1">
    <location>
        <begin position="1"/>
        <end position="29"/>
    </location>
</feature>
<proteinExistence type="predicted"/>
<protein>
    <recommendedName>
        <fullName evidence="4">Peptidase inhibitor family I36</fullName>
    </recommendedName>
</protein>
<comment type="caution">
    <text evidence="2">The sequence shown here is derived from an EMBL/GenBank/DDBJ whole genome shotgun (WGS) entry which is preliminary data.</text>
</comment>